<reference evidence="9 10" key="1">
    <citation type="submission" date="2020-04" db="EMBL/GenBank/DDBJ databases">
        <title>Flammeovirga sp. SR4, a novel species isolated from seawater.</title>
        <authorList>
            <person name="Wang X."/>
        </authorList>
    </citation>
    <scope>NUCLEOTIDE SEQUENCE [LARGE SCALE GENOMIC DNA]</scope>
    <source>
        <strain evidence="9 10">ATCC 23126</strain>
    </source>
</reference>
<sequence>KLLAAEVKDKKTKEVLRKRCAIHWVTPDGFPVWQEYHKRDQARLKLTFLGQANVFMTYNKGDTKEIDAHKQESGIAPNFVHSQDGSHLRMTVVHANEVYGIDSFALIHDSFGTIPADAGNLFKAVRETMVKTYEDNDVIADFYDQFADQLHESQLDKMPAVPAKGDLNLRDILESDFAFA</sequence>
<evidence type="ECO:0000256" key="7">
    <source>
        <dbReference type="ARBA" id="ARBA00048552"/>
    </source>
</evidence>
<accession>A0A7X9S2C4</accession>
<comment type="caution">
    <text evidence="9">The sequence shown here is derived from an EMBL/GenBank/DDBJ whole genome shotgun (WGS) entry which is preliminary data.</text>
</comment>
<name>A0A7X9S2C4_9BACT</name>
<dbReference type="RefSeq" id="WP_205960103.1">
    <property type="nucleotide sequence ID" value="NZ_JABANE010000385.1"/>
</dbReference>
<dbReference type="Pfam" id="PF00940">
    <property type="entry name" value="RNA_pol"/>
    <property type="match status" value="1"/>
</dbReference>
<protein>
    <recommendedName>
        <fullName evidence="2">DNA-directed RNA polymerase</fullName>
        <ecNumber evidence="2">2.7.7.6</ecNumber>
    </recommendedName>
</protein>
<evidence type="ECO:0000313" key="10">
    <source>
        <dbReference type="Proteomes" id="UP000576082"/>
    </source>
</evidence>
<keyword evidence="5" id="KW-0548">Nucleotidyltransferase</keyword>
<dbReference type="GO" id="GO:0003677">
    <property type="term" value="F:DNA binding"/>
    <property type="evidence" value="ECO:0007669"/>
    <property type="project" value="InterPro"/>
</dbReference>
<dbReference type="GO" id="GO:0006351">
    <property type="term" value="P:DNA-templated transcription"/>
    <property type="evidence" value="ECO:0007669"/>
    <property type="project" value="InterPro"/>
</dbReference>
<keyword evidence="6" id="KW-0804">Transcription</keyword>
<dbReference type="InterPro" id="IPR002092">
    <property type="entry name" value="DNA-dir_Rpol_phage-type"/>
</dbReference>
<dbReference type="InterPro" id="IPR046950">
    <property type="entry name" value="DNA-dir_Rpol_C_phage-type"/>
</dbReference>
<dbReference type="AlphaFoldDB" id="A0A7X9S2C4"/>
<feature type="non-terminal residue" evidence="9">
    <location>
        <position position="1"/>
    </location>
</feature>
<dbReference type="Proteomes" id="UP000576082">
    <property type="component" value="Unassembled WGS sequence"/>
</dbReference>
<evidence type="ECO:0000313" key="9">
    <source>
        <dbReference type="EMBL" id="NME73110.1"/>
    </source>
</evidence>
<comment type="catalytic activity">
    <reaction evidence="7">
        <text>RNA(n) + a ribonucleoside 5'-triphosphate = RNA(n+1) + diphosphate</text>
        <dbReference type="Rhea" id="RHEA:21248"/>
        <dbReference type="Rhea" id="RHEA-COMP:14527"/>
        <dbReference type="Rhea" id="RHEA-COMP:17342"/>
        <dbReference type="ChEBI" id="CHEBI:33019"/>
        <dbReference type="ChEBI" id="CHEBI:61557"/>
        <dbReference type="ChEBI" id="CHEBI:140395"/>
        <dbReference type="EC" id="2.7.7.6"/>
    </reaction>
</comment>
<dbReference type="EC" id="2.7.7.6" evidence="2"/>
<keyword evidence="10" id="KW-1185">Reference proteome</keyword>
<dbReference type="GO" id="GO:0000428">
    <property type="term" value="C:DNA-directed RNA polymerase complex"/>
    <property type="evidence" value="ECO:0007669"/>
    <property type="project" value="UniProtKB-KW"/>
</dbReference>
<keyword evidence="4" id="KW-0808">Transferase</keyword>
<proteinExistence type="inferred from homology"/>
<dbReference type="PANTHER" id="PTHR10102:SF0">
    <property type="entry name" value="DNA-DIRECTED RNA POLYMERASE, MITOCHONDRIAL"/>
    <property type="match status" value="1"/>
</dbReference>
<evidence type="ECO:0000256" key="5">
    <source>
        <dbReference type="ARBA" id="ARBA00022695"/>
    </source>
</evidence>
<dbReference type="Gene3D" id="3.30.70.370">
    <property type="match status" value="1"/>
</dbReference>
<keyword evidence="3" id="KW-0240">DNA-directed RNA polymerase</keyword>
<evidence type="ECO:0000256" key="4">
    <source>
        <dbReference type="ARBA" id="ARBA00022679"/>
    </source>
</evidence>
<comment type="similarity">
    <text evidence="1">Belongs to the phage and mitochondrial RNA polymerase family.</text>
</comment>
<organism evidence="9 10">
    <name type="scientific">Flammeovirga aprica JL-4</name>
    <dbReference type="NCBI Taxonomy" id="694437"/>
    <lineage>
        <taxon>Bacteria</taxon>
        <taxon>Pseudomonadati</taxon>
        <taxon>Bacteroidota</taxon>
        <taxon>Cytophagia</taxon>
        <taxon>Cytophagales</taxon>
        <taxon>Flammeovirgaceae</taxon>
        <taxon>Flammeovirga</taxon>
    </lineage>
</organism>
<evidence type="ECO:0000256" key="2">
    <source>
        <dbReference type="ARBA" id="ARBA00012418"/>
    </source>
</evidence>
<gene>
    <name evidence="9" type="ORF">HHU12_34510</name>
</gene>
<feature type="domain" description="DNA-directed RNA polymerase C-terminal" evidence="8">
    <location>
        <begin position="4"/>
        <end position="154"/>
    </location>
</feature>
<dbReference type="GO" id="GO:0003899">
    <property type="term" value="F:DNA-directed RNA polymerase activity"/>
    <property type="evidence" value="ECO:0007669"/>
    <property type="project" value="UniProtKB-EC"/>
</dbReference>
<dbReference type="EMBL" id="JABANE010000385">
    <property type="protein sequence ID" value="NME73110.1"/>
    <property type="molecule type" value="Genomic_DNA"/>
</dbReference>
<evidence type="ECO:0000256" key="6">
    <source>
        <dbReference type="ARBA" id="ARBA00023163"/>
    </source>
</evidence>
<evidence type="ECO:0000256" key="1">
    <source>
        <dbReference type="ARBA" id="ARBA00009493"/>
    </source>
</evidence>
<dbReference type="SUPFAM" id="SSF56672">
    <property type="entry name" value="DNA/RNA polymerases"/>
    <property type="match status" value="1"/>
</dbReference>
<evidence type="ECO:0000259" key="8">
    <source>
        <dbReference type="Pfam" id="PF00940"/>
    </source>
</evidence>
<dbReference type="PANTHER" id="PTHR10102">
    <property type="entry name" value="DNA-DIRECTED RNA POLYMERASE, MITOCHONDRIAL"/>
    <property type="match status" value="1"/>
</dbReference>
<dbReference type="InterPro" id="IPR043502">
    <property type="entry name" value="DNA/RNA_pol_sf"/>
</dbReference>
<evidence type="ECO:0000256" key="3">
    <source>
        <dbReference type="ARBA" id="ARBA00022478"/>
    </source>
</evidence>